<feature type="compositionally biased region" description="Pro residues" evidence="2">
    <location>
        <begin position="798"/>
        <end position="810"/>
    </location>
</feature>
<feature type="coiled-coil region" evidence="1">
    <location>
        <begin position="525"/>
        <end position="559"/>
    </location>
</feature>
<dbReference type="AlphaFoldDB" id="A0AAD3TVI5"/>
<keyword evidence="4" id="KW-1185">Reference proteome</keyword>
<evidence type="ECO:0000256" key="2">
    <source>
        <dbReference type="SAM" id="MobiDB-lite"/>
    </source>
</evidence>
<reference evidence="3" key="2">
    <citation type="submission" date="2023-06" db="EMBL/GenBank/DDBJ databases">
        <authorList>
            <person name="Kobayashi Y."/>
            <person name="Kayamori A."/>
            <person name="Aoki K."/>
            <person name="Shiwa Y."/>
            <person name="Fujita N."/>
            <person name="Sugita T."/>
            <person name="Iwasaki W."/>
            <person name="Tanaka N."/>
            <person name="Takashima M."/>
        </authorList>
    </citation>
    <scope>NUCLEOTIDE SEQUENCE</scope>
    <source>
        <strain evidence="3">HIS016</strain>
    </source>
</reference>
<proteinExistence type="predicted"/>
<feature type="region of interest" description="Disordered" evidence="2">
    <location>
        <begin position="1"/>
        <end position="36"/>
    </location>
</feature>
<feature type="compositionally biased region" description="Polar residues" evidence="2">
    <location>
        <begin position="630"/>
        <end position="644"/>
    </location>
</feature>
<feature type="compositionally biased region" description="Low complexity" evidence="2">
    <location>
        <begin position="407"/>
        <end position="417"/>
    </location>
</feature>
<feature type="compositionally biased region" description="Basic and acidic residues" evidence="2">
    <location>
        <begin position="779"/>
        <end position="794"/>
    </location>
</feature>
<evidence type="ECO:0000313" key="3">
    <source>
        <dbReference type="EMBL" id="GMK57408.1"/>
    </source>
</evidence>
<comment type="caution">
    <text evidence="3">The sequence shown here is derived from an EMBL/GenBank/DDBJ whole genome shotgun (WGS) entry which is preliminary data.</text>
</comment>
<dbReference type="Proteomes" id="UP001222932">
    <property type="component" value="Unassembled WGS sequence"/>
</dbReference>
<feature type="compositionally biased region" description="Polar residues" evidence="2">
    <location>
        <begin position="491"/>
        <end position="502"/>
    </location>
</feature>
<feature type="compositionally biased region" description="Low complexity" evidence="2">
    <location>
        <begin position="362"/>
        <end position="384"/>
    </location>
</feature>
<feature type="region of interest" description="Disordered" evidence="2">
    <location>
        <begin position="774"/>
        <end position="822"/>
    </location>
</feature>
<sequence>MAPRPTAVGLFDVPPLEPSGESETKASDTEQSDTTTCLHEIVTTPATPTVEPSTLHTDREGAAVARLNSFSFGAKPCSNKPPLLPSFPIRESSPPKRLSAGRNHSSGSRLKFEPSDKEKEESRRRALDKLTGGGSCTPKAPLREEPRPAEISLPMFDDDDDDLSTTSSRPPSDALTSTASSSRPSSFTFGSSSSFNSLSASPLPWSQFEDNTERWSFGQSVGQGFAQRFDPKDDPSAFGSFGFDMSGPTKTSSVLLNSCSLGVLTEEDETESDADDEGTDMMSITSSVAETHETQVSTPAAPTPSRLRELHLVSSVSSQGSSNRRNSNPDVSRSLASARETPTKGGYGSIGRGRPRPLALDTSSASAFKAASATSPSKAARPSSLNLGRRPLFTRASSISYKKDDSGSGSSYDNASSRGITSPPLVTGEIVSPPSLTSPLAEWTSMARGTTRPCPRPRSAILGTSGRVLGGVDEEVEDSSFRSYDDGLSTGRASTEASRNSYDGSLWPATARRDSRDRIDAELERDALREDVDLWRKRCRGLEEQVEAERREKHVYQDRARKLGDRLLALSAASSAMSPSKEREAAQDRLVAEMRDQLFNLTAALERERRERKVMVAHLAELQAALDGTRTPQVTPNSLPTTPKSRPRKSSIANMYGTPPEAQYADADFLDAMEDDEGDEEPESVPEGADNNWRRMRGFAFPQGPVEKMDRESKRDSFFGLSRPRAVRAAPSIGGLGLDWATSPTEHGFDLPPIEVNAGNRDLIRPASVILKTKAGTRTLREREERERAPDCVRPRSRPPAPTRPLPPIDTTPERQTPAPAGGFGLGFLSGYLPIPRTTPPMVPRVLVTPSSVSPKRAPRPLEREMMTHHVVGAVGDIDMRHSCRRCTGEIIEL</sequence>
<reference evidence="3" key="1">
    <citation type="journal article" date="2023" name="BMC Genomics">
        <title>Chromosome-level genome assemblies of Cutaneotrichosporon spp. (Trichosporonales, Basidiomycota) reveal imbalanced evolution between nucleotide sequences and chromosome synteny.</title>
        <authorList>
            <person name="Kobayashi Y."/>
            <person name="Kayamori A."/>
            <person name="Aoki K."/>
            <person name="Shiwa Y."/>
            <person name="Matsutani M."/>
            <person name="Fujita N."/>
            <person name="Sugita T."/>
            <person name="Iwasaki W."/>
            <person name="Tanaka N."/>
            <person name="Takashima M."/>
        </authorList>
    </citation>
    <scope>NUCLEOTIDE SEQUENCE</scope>
    <source>
        <strain evidence="3">HIS016</strain>
    </source>
</reference>
<feature type="coiled-coil region" evidence="1">
    <location>
        <begin position="591"/>
        <end position="625"/>
    </location>
</feature>
<evidence type="ECO:0000256" key="1">
    <source>
        <dbReference type="SAM" id="Coils"/>
    </source>
</evidence>
<feature type="region of interest" description="Disordered" evidence="2">
    <location>
        <begin position="627"/>
        <end position="659"/>
    </location>
</feature>
<protein>
    <submittedName>
        <fullName evidence="3">Uncharacterized protein</fullName>
    </submittedName>
</protein>
<keyword evidence="1" id="KW-0175">Coiled coil</keyword>
<gene>
    <name evidence="3" type="ORF">CspeluHIS016_0402420</name>
</gene>
<feature type="region of interest" description="Disordered" evidence="2">
    <location>
        <begin position="483"/>
        <end position="502"/>
    </location>
</feature>
<feature type="region of interest" description="Disordered" evidence="2">
    <location>
        <begin position="72"/>
        <end position="203"/>
    </location>
</feature>
<organism evidence="3 4">
    <name type="scientific">Cutaneotrichosporon spelunceum</name>
    <dbReference type="NCBI Taxonomy" id="1672016"/>
    <lineage>
        <taxon>Eukaryota</taxon>
        <taxon>Fungi</taxon>
        <taxon>Dikarya</taxon>
        <taxon>Basidiomycota</taxon>
        <taxon>Agaricomycotina</taxon>
        <taxon>Tremellomycetes</taxon>
        <taxon>Trichosporonales</taxon>
        <taxon>Trichosporonaceae</taxon>
        <taxon>Cutaneotrichosporon</taxon>
    </lineage>
</organism>
<dbReference type="EMBL" id="BTCM01000004">
    <property type="protein sequence ID" value="GMK57408.1"/>
    <property type="molecule type" value="Genomic_DNA"/>
</dbReference>
<accession>A0AAD3TVI5</accession>
<name>A0AAD3TVI5_9TREE</name>
<feature type="region of interest" description="Disordered" evidence="2">
    <location>
        <begin position="313"/>
        <end position="433"/>
    </location>
</feature>
<evidence type="ECO:0000313" key="4">
    <source>
        <dbReference type="Proteomes" id="UP001222932"/>
    </source>
</evidence>
<feature type="compositionally biased region" description="Low complexity" evidence="2">
    <location>
        <begin position="174"/>
        <end position="203"/>
    </location>
</feature>
<feature type="compositionally biased region" description="Basic and acidic residues" evidence="2">
    <location>
        <begin position="110"/>
        <end position="128"/>
    </location>
</feature>
<feature type="compositionally biased region" description="Low complexity" evidence="2">
    <location>
        <begin position="313"/>
        <end position="328"/>
    </location>
</feature>